<reference evidence="2 3" key="1">
    <citation type="submission" date="2017-10" db="EMBL/GenBank/DDBJ databases">
        <title>Genomic analysis of the genus Acetobacter.</title>
        <authorList>
            <person name="Kim K.H."/>
            <person name="Chun B.H."/>
            <person name="Son A.R."/>
            <person name="Jeon C.O."/>
        </authorList>
    </citation>
    <scope>NUCLEOTIDE SEQUENCE [LARGE SCALE GENOMIC DNA]</scope>
    <source>
        <strain evidence="2 3">LHT 2458</strain>
    </source>
</reference>
<comment type="caution">
    <text evidence="2">The sequence shown here is derived from an EMBL/GenBank/DDBJ whole genome shotgun (WGS) entry which is preliminary data.</text>
</comment>
<organism evidence="2 3">
    <name type="scientific">Acetobacter pomorum</name>
    <dbReference type="NCBI Taxonomy" id="65959"/>
    <lineage>
        <taxon>Bacteria</taxon>
        <taxon>Pseudomonadati</taxon>
        <taxon>Pseudomonadota</taxon>
        <taxon>Alphaproteobacteria</taxon>
        <taxon>Acetobacterales</taxon>
        <taxon>Acetobacteraceae</taxon>
        <taxon>Acetobacter</taxon>
    </lineage>
</organism>
<dbReference type="InterPro" id="IPR016130">
    <property type="entry name" value="Tyr_Pase_AS"/>
</dbReference>
<evidence type="ECO:0000313" key="3">
    <source>
        <dbReference type="Proteomes" id="UP000228751"/>
    </source>
</evidence>
<evidence type="ECO:0000259" key="1">
    <source>
        <dbReference type="PROSITE" id="PS50056"/>
    </source>
</evidence>
<dbReference type="InterPro" id="IPR000387">
    <property type="entry name" value="Tyr_Pase_dom"/>
</dbReference>
<dbReference type="Gene3D" id="3.90.190.10">
    <property type="entry name" value="Protein tyrosine phosphatase superfamily"/>
    <property type="match status" value="1"/>
</dbReference>
<sequence>MAQLSLKRPCHIYSMSLFVYFSFVNLIHNGNTKVTHFKADGLTNKLSTHFGNVPIPSRMLNLRRLNSGLPIPKFATWEEDKPNLTVMNRDFFGTALRNKLCWICGQKMGRFASFVGGPKSTASKCFVDPPPATRDAPTGESMSITHIAFSSQNWAEKHHKGFDKIVSVYEQGARRPRFGNRSPGSILYKNIPDQDFYFQPEASYPSTQDITSFLLFCTSASPKSILIHCKMGVARSAALAAILLAYLQPNISTETIFRSLPNYRAGRPNDVYPTRTLLAPAQEAIQRPDLLSNAYRAFKSDIGYDRVKLHAHLAGLPPIETANLLSRRIKENPGLAPFFVSQRYIAETSS</sequence>
<accession>A0A2G4REF3</accession>
<keyword evidence="3" id="KW-1185">Reference proteome</keyword>
<name>A0A2G4REF3_9PROT</name>
<dbReference type="EMBL" id="PEBQ01000052">
    <property type="protein sequence ID" value="PHY94946.1"/>
    <property type="molecule type" value="Genomic_DNA"/>
</dbReference>
<dbReference type="OrthoDB" id="3211048at2"/>
<dbReference type="PROSITE" id="PS50056">
    <property type="entry name" value="TYR_PHOSPHATASE_2"/>
    <property type="match status" value="1"/>
</dbReference>
<proteinExistence type="predicted"/>
<dbReference type="InterPro" id="IPR029021">
    <property type="entry name" value="Prot-tyrosine_phosphatase-like"/>
</dbReference>
<dbReference type="AlphaFoldDB" id="A0A2G4REF3"/>
<protein>
    <recommendedName>
        <fullName evidence="1">Tyrosine specific protein phosphatases domain-containing protein</fullName>
    </recommendedName>
</protein>
<dbReference type="Proteomes" id="UP000228751">
    <property type="component" value="Unassembled WGS sequence"/>
</dbReference>
<evidence type="ECO:0000313" key="2">
    <source>
        <dbReference type="EMBL" id="PHY94946.1"/>
    </source>
</evidence>
<feature type="domain" description="Tyrosine specific protein phosphatases" evidence="1">
    <location>
        <begin position="208"/>
        <end position="266"/>
    </location>
</feature>
<gene>
    <name evidence="2" type="ORF">CSR02_03610</name>
</gene>
<dbReference type="PROSITE" id="PS00383">
    <property type="entry name" value="TYR_PHOSPHATASE_1"/>
    <property type="match status" value="1"/>
</dbReference>
<dbReference type="SUPFAM" id="SSF52799">
    <property type="entry name" value="(Phosphotyrosine protein) phosphatases II"/>
    <property type="match status" value="1"/>
</dbReference>